<dbReference type="Gene3D" id="3.30.70.1210">
    <property type="entry name" value="Crispr-associated protein, domain 2"/>
    <property type="match status" value="1"/>
</dbReference>
<proteinExistence type="predicted"/>
<gene>
    <name evidence="1" type="primary">cas6e</name>
    <name evidence="1" type="ORF">KHX13_09875</name>
</gene>
<dbReference type="CDD" id="cd09727">
    <property type="entry name" value="Cas6_I-E"/>
    <property type="match status" value="1"/>
</dbReference>
<name>A0A943I5G7_9FIRM</name>
<organism evidence="1 2">
    <name type="scientific">Acidaminococcus intestini</name>
    <dbReference type="NCBI Taxonomy" id="187327"/>
    <lineage>
        <taxon>Bacteria</taxon>
        <taxon>Bacillati</taxon>
        <taxon>Bacillota</taxon>
        <taxon>Negativicutes</taxon>
        <taxon>Acidaminococcales</taxon>
        <taxon>Acidaminococcaceae</taxon>
        <taxon>Acidaminococcus</taxon>
    </lineage>
</organism>
<dbReference type="NCBIfam" id="TIGR01907">
    <property type="entry name" value="casE_Cse3"/>
    <property type="match status" value="1"/>
</dbReference>
<comment type="caution">
    <text evidence="1">The sequence shown here is derived from an EMBL/GenBank/DDBJ whole genome shotgun (WGS) entry which is preliminary data.</text>
</comment>
<reference evidence="1" key="1">
    <citation type="submission" date="2021-02" db="EMBL/GenBank/DDBJ databases">
        <title>Infant gut strain persistence is associated with maternal origin, phylogeny, and functional potential including surface adhesion and iron acquisition.</title>
        <authorList>
            <person name="Lou Y.C."/>
        </authorList>
    </citation>
    <scope>NUCLEOTIDE SEQUENCE</scope>
    <source>
        <strain evidence="1">L3_106_000M1_dasL3_106_000M1_concoct_15</strain>
    </source>
</reference>
<evidence type="ECO:0000313" key="2">
    <source>
        <dbReference type="Proteomes" id="UP000754226"/>
    </source>
</evidence>
<dbReference type="SUPFAM" id="SSF117987">
    <property type="entry name" value="CRISPR-associated protein"/>
    <property type="match status" value="2"/>
</dbReference>
<dbReference type="EMBL" id="JAGZCZ010000015">
    <property type="protein sequence ID" value="MBS5520596.1"/>
    <property type="molecule type" value="Genomic_DNA"/>
</dbReference>
<evidence type="ECO:0000313" key="1">
    <source>
        <dbReference type="EMBL" id="MBS5520596.1"/>
    </source>
</evidence>
<protein>
    <submittedName>
        <fullName evidence="1">Type I-E CRISPR-associated protein Cas6/Cse3/CasE</fullName>
    </submittedName>
</protein>
<sequence>MYMTRVKLNPAKRKTLFALSNPNLIHGALCQAFDDPREKKLWRIDQLASGVYLLIISSYKPELQSFVDQFGFEGAANSWQCKEYDPFIDKLKEGSKWHFRLVACPTHSVMDRENPDSKRGKVYPHVTPKYQKQWLLDRCEKHGMELSDDSFQIMADRTFSFKKLSPNQKVTLLSVTFEGTLKITNVDLFKELLIQGIGRGKGYGLGLLTIAGQIK</sequence>
<accession>A0A943I5G7</accession>
<dbReference type="Pfam" id="PF08798">
    <property type="entry name" value="CRISPR_assoc"/>
    <property type="match status" value="1"/>
</dbReference>
<dbReference type="AlphaFoldDB" id="A0A943I5G7"/>
<dbReference type="Gene3D" id="3.30.70.1200">
    <property type="entry name" value="Crispr-associated protein, domain 1"/>
    <property type="match status" value="1"/>
</dbReference>
<dbReference type="InterPro" id="IPR010179">
    <property type="entry name" value="CRISPR-assoc_prot_Cse3"/>
</dbReference>
<dbReference type="Proteomes" id="UP000754226">
    <property type="component" value="Unassembled WGS sequence"/>
</dbReference>
<dbReference type="SMART" id="SM01101">
    <property type="entry name" value="CRISPR_assoc"/>
    <property type="match status" value="1"/>
</dbReference>